<dbReference type="AlphaFoldDB" id="A0A7J7HI12"/>
<evidence type="ECO:0000256" key="3">
    <source>
        <dbReference type="ARBA" id="ARBA00022833"/>
    </source>
</evidence>
<keyword evidence="6" id="KW-1185">Reference proteome</keyword>
<organism evidence="5 6">
    <name type="scientific">Camellia sinensis</name>
    <name type="common">Tea plant</name>
    <name type="synonym">Thea sinensis</name>
    <dbReference type="NCBI Taxonomy" id="4442"/>
    <lineage>
        <taxon>Eukaryota</taxon>
        <taxon>Viridiplantae</taxon>
        <taxon>Streptophyta</taxon>
        <taxon>Embryophyta</taxon>
        <taxon>Tracheophyta</taxon>
        <taxon>Spermatophyta</taxon>
        <taxon>Magnoliopsida</taxon>
        <taxon>eudicotyledons</taxon>
        <taxon>Gunneridae</taxon>
        <taxon>Pentapetalae</taxon>
        <taxon>asterids</taxon>
        <taxon>Ericales</taxon>
        <taxon>Theaceae</taxon>
        <taxon>Camellia</taxon>
    </lineage>
</organism>
<dbReference type="InterPro" id="IPR013083">
    <property type="entry name" value="Znf_RING/FYVE/PHD"/>
</dbReference>
<comment type="caution">
    <text evidence="5">The sequence shown here is derived from an EMBL/GenBank/DDBJ whole genome shotgun (WGS) entry which is preliminary data.</text>
</comment>
<dbReference type="SMART" id="SM00744">
    <property type="entry name" value="RINGv"/>
    <property type="match status" value="1"/>
</dbReference>
<sequence length="140" mass="15563">MEEQKKAGKFKKKKLPTKCRPNSLVGKKCPITAGVPQVKVHLARYERDCRICHLSLDATNQESNGIPIELGCSCKDDLAAAHRHCAEAWFKIKSNNTNPRPPFKTTTTKNVSLRGDVALFPHREVGGELTKAESKHEEGD</sequence>
<dbReference type="InterPro" id="IPR011016">
    <property type="entry name" value="Znf_RING-CH"/>
</dbReference>
<name>A0A7J7HI12_CAMSI</name>
<accession>A0A7J7HI12</accession>
<evidence type="ECO:0000313" key="5">
    <source>
        <dbReference type="EMBL" id="KAF5952483.1"/>
    </source>
</evidence>
<gene>
    <name evidence="5" type="ORF">HYC85_010427</name>
</gene>
<dbReference type="Gene3D" id="3.30.40.10">
    <property type="entry name" value="Zinc/RING finger domain, C3HC4 (zinc finger)"/>
    <property type="match status" value="1"/>
</dbReference>
<proteinExistence type="predicted"/>
<feature type="domain" description="RING-CH-type" evidence="4">
    <location>
        <begin position="41"/>
        <end position="111"/>
    </location>
</feature>
<dbReference type="GO" id="GO:0008270">
    <property type="term" value="F:zinc ion binding"/>
    <property type="evidence" value="ECO:0007669"/>
    <property type="project" value="UniProtKB-KW"/>
</dbReference>
<protein>
    <recommendedName>
        <fullName evidence="4">RING-CH-type domain-containing protein</fullName>
    </recommendedName>
</protein>
<dbReference type="SUPFAM" id="SSF57850">
    <property type="entry name" value="RING/U-box"/>
    <property type="match status" value="1"/>
</dbReference>
<evidence type="ECO:0000259" key="4">
    <source>
        <dbReference type="PROSITE" id="PS51292"/>
    </source>
</evidence>
<dbReference type="PANTHER" id="PTHR46214">
    <property type="entry name" value="ZINC FINGER, RING-CH-TYPE"/>
    <property type="match status" value="1"/>
</dbReference>
<reference evidence="5 6" key="2">
    <citation type="submission" date="2020-07" db="EMBL/GenBank/DDBJ databases">
        <title>Genome assembly of wild tea tree DASZ reveals pedigree and selection history of tea varieties.</title>
        <authorList>
            <person name="Zhang W."/>
        </authorList>
    </citation>
    <scope>NUCLEOTIDE SEQUENCE [LARGE SCALE GENOMIC DNA]</scope>
    <source>
        <strain evidence="6">cv. G240</strain>
        <tissue evidence="5">Leaf</tissue>
    </source>
</reference>
<dbReference type="Proteomes" id="UP000593564">
    <property type="component" value="Unassembled WGS sequence"/>
</dbReference>
<dbReference type="PANTHER" id="PTHR46214:SF30">
    <property type="entry name" value="OS01G0850200 PROTEIN"/>
    <property type="match status" value="1"/>
</dbReference>
<keyword evidence="1" id="KW-0479">Metal-binding</keyword>
<dbReference type="EMBL" id="JACBKZ010000004">
    <property type="protein sequence ID" value="KAF5952483.1"/>
    <property type="molecule type" value="Genomic_DNA"/>
</dbReference>
<dbReference type="PROSITE" id="PS51292">
    <property type="entry name" value="ZF_RING_CH"/>
    <property type="match status" value="1"/>
</dbReference>
<evidence type="ECO:0000313" key="6">
    <source>
        <dbReference type="Proteomes" id="UP000593564"/>
    </source>
</evidence>
<dbReference type="Pfam" id="PF12906">
    <property type="entry name" value="RINGv"/>
    <property type="match status" value="1"/>
</dbReference>
<evidence type="ECO:0000256" key="2">
    <source>
        <dbReference type="ARBA" id="ARBA00022771"/>
    </source>
</evidence>
<evidence type="ECO:0000256" key="1">
    <source>
        <dbReference type="ARBA" id="ARBA00022723"/>
    </source>
</evidence>
<reference evidence="6" key="1">
    <citation type="journal article" date="2020" name="Nat. Commun.">
        <title>Genome assembly of wild tea tree DASZ reveals pedigree and selection history of tea varieties.</title>
        <authorList>
            <person name="Zhang W."/>
            <person name="Zhang Y."/>
            <person name="Qiu H."/>
            <person name="Guo Y."/>
            <person name="Wan H."/>
            <person name="Zhang X."/>
            <person name="Scossa F."/>
            <person name="Alseekh S."/>
            <person name="Zhang Q."/>
            <person name="Wang P."/>
            <person name="Xu L."/>
            <person name="Schmidt M.H."/>
            <person name="Jia X."/>
            <person name="Li D."/>
            <person name="Zhu A."/>
            <person name="Guo F."/>
            <person name="Chen W."/>
            <person name="Ni D."/>
            <person name="Usadel B."/>
            <person name="Fernie A.R."/>
            <person name="Wen W."/>
        </authorList>
    </citation>
    <scope>NUCLEOTIDE SEQUENCE [LARGE SCALE GENOMIC DNA]</scope>
    <source>
        <strain evidence="6">cv. G240</strain>
    </source>
</reference>
<keyword evidence="2" id="KW-0863">Zinc-finger</keyword>
<keyword evidence="3" id="KW-0862">Zinc</keyword>